<feature type="compositionally biased region" description="Polar residues" evidence="1">
    <location>
        <begin position="2849"/>
        <end position="2869"/>
    </location>
</feature>
<feature type="domain" description="FMP27 WPPW motif-containing RBG unit" evidence="5">
    <location>
        <begin position="1652"/>
        <end position="2171"/>
    </location>
</feature>
<keyword evidence="2" id="KW-1133">Transmembrane helix</keyword>
<proteinExistence type="predicted"/>
<feature type="compositionally biased region" description="Basic and acidic residues" evidence="1">
    <location>
        <begin position="1990"/>
        <end position="2000"/>
    </location>
</feature>
<feature type="region of interest" description="Disordered" evidence="1">
    <location>
        <begin position="1990"/>
        <end position="2019"/>
    </location>
</feature>
<feature type="region of interest" description="Disordered" evidence="1">
    <location>
        <begin position="1037"/>
        <end position="1123"/>
    </location>
</feature>
<reference evidence="6 7" key="1">
    <citation type="submission" date="2018-10" db="EMBL/GenBank/DDBJ databases">
        <title>Fifty Aureobasidium pullulans genomes reveal a recombining polyextremotolerant generalist.</title>
        <authorList>
            <person name="Gostincar C."/>
            <person name="Turk M."/>
            <person name="Zajc J."/>
            <person name="Gunde-Cimerman N."/>
        </authorList>
    </citation>
    <scope>NUCLEOTIDE SEQUENCE [LARGE SCALE GENOMIC DNA]</scope>
    <source>
        <strain evidence="6 7">EXF-10507</strain>
    </source>
</reference>
<dbReference type="PANTHER" id="PTHR15678">
    <property type="entry name" value="ANTIGEN MLAA-22-RELATED"/>
    <property type="match status" value="1"/>
</dbReference>
<protein>
    <recommendedName>
        <fullName evidence="8">Mitochondrial protein from FMP27-domain-containing protein</fullName>
    </recommendedName>
</protein>
<feature type="region of interest" description="Disordered" evidence="1">
    <location>
        <begin position="2512"/>
        <end position="2654"/>
    </location>
</feature>
<dbReference type="InterPro" id="IPR019449">
    <property type="entry name" value="FMP27_WPPW_RBG"/>
</dbReference>
<evidence type="ECO:0000259" key="3">
    <source>
        <dbReference type="SMART" id="SM01214"/>
    </source>
</evidence>
<gene>
    <name evidence="6" type="ORF">D6D15_04491</name>
</gene>
<dbReference type="EMBL" id="QZAR01000064">
    <property type="protein sequence ID" value="THW90499.1"/>
    <property type="molecule type" value="Genomic_DNA"/>
</dbReference>
<dbReference type="InterPro" id="IPR045167">
    <property type="entry name" value="Hobbit"/>
</dbReference>
<evidence type="ECO:0000313" key="6">
    <source>
        <dbReference type="EMBL" id="THW90499.1"/>
    </source>
</evidence>
<keyword evidence="2" id="KW-0812">Transmembrane</keyword>
<accession>A0A4S9BCF2</accession>
<organism evidence="6 7">
    <name type="scientific">Aureobasidium pullulans</name>
    <name type="common">Black yeast</name>
    <name type="synonym">Pullularia pullulans</name>
    <dbReference type="NCBI Taxonomy" id="5580"/>
    <lineage>
        <taxon>Eukaryota</taxon>
        <taxon>Fungi</taxon>
        <taxon>Dikarya</taxon>
        <taxon>Ascomycota</taxon>
        <taxon>Pezizomycotina</taxon>
        <taxon>Dothideomycetes</taxon>
        <taxon>Dothideomycetidae</taxon>
        <taxon>Dothideales</taxon>
        <taxon>Saccotheciaceae</taxon>
        <taxon>Aureobasidium</taxon>
    </lineage>
</organism>
<feature type="compositionally biased region" description="Polar residues" evidence="1">
    <location>
        <begin position="2776"/>
        <end position="2788"/>
    </location>
</feature>
<dbReference type="SMART" id="SM01216">
    <property type="entry name" value="Fmp27_WPPW"/>
    <property type="match status" value="1"/>
</dbReference>
<evidence type="ECO:0000256" key="1">
    <source>
        <dbReference type="SAM" id="MobiDB-lite"/>
    </source>
</evidence>
<feature type="region of interest" description="Disordered" evidence="1">
    <location>
        <begin position="700"/>
        <end position="726"/>
    </location>
</feature>
<feature type="domain" description="FMP27 SW motif-containing RBG unit" evidence="4">
    <location>
        <begin position="1127"/>
        <end position="1229"/>
    </location>
</feature>
<evidence type="ECO:0000259" key="4">
    <source>
        <dbReference type="SMART" id="SM01215"/>
    </source>
</evidence>
<feature type="compositionally biased region" description="Basic residues" evidence="1">
    <location>
        <begin position="1062"/>
        <end position="1082"/>
    </location>
</feature>
<feature type="compositionally biased region" description="Basic and acidic residues" evidence="1">
    <location>
        <begin position="2520"/>
        <end position="2530"/>
    </location>
</feature>
<feature type="region of interest" description="Disordered" evidence="1">
    <location>
        <begin position="2767"/>
        <end position="2922"/>
    </location>
</feature>
<feature type="region of interest" description="Disordered" evidence="1">
    <location>
        <begin position="3187"/>
        <end position="3210"/>
    </location>
</feature>
<dbReference type="Proteomes" id="UP000304928">
    <property type="component" value="Unassembled WGS sequence"/>
</dbReference>
<evidence type="ECO:0000259" key="5">
    <source>
        <dbReference type="SMART" id="SM01216"/>
    </source>
</evidence>
<evidence type="ECO:0000313" key="7">
    <source>
        <dbReference type="Proteomes" id="UP000304928"/>
    </source>
</evidence>
<sequence>MPLPTASFVGGVLVLAYLSTFVLFALLRILTGVSIQRIGYSGFRRIAFSPKDGIKIYIRGIGLSLHRPTFAQPTWISLHLTEPQIVVDFRALGKSTKTTQSEEKAQSHENGASQWKKLTEVKDKIKKLHTKIRYLCLVDLVAVSSTVVIKEVGTITVERITVAVDTRAKTVDRSRLFQHDQTKASSHTPAEWKSIIRSILFTPEGKDSTEVLDGLSLSVHGFLHPHLEGLRDASIALKLGRLDIPYDELLDASEKLHDIRASKKQTAQNSTSIQAPKIAINDVLKEPRDAEDREEKIMEAVAESREFLGSVLKGIQEFQLAIGFLGLSRRIRSLHTSGQHVYFNMAMKELGLDLLRLDSRSPAHRMYFSPTDVAHQALLTAISISAGVDDGHDHPERMLYVPMVTATVKTTLPSKTIQKPDDSTNVRERNSNILFANLVCTSPSIDLDPKHLPLLLAIAKVRQESKKSSRAPLLTSRGFLSRLLPKAIIKIAVQEPVIRVSLPPLSPCFSGDVEYDLLISSTSTMSLDIDSQHSSTDSAVKYGLHLHYRQTSSQLYYQTNAGQKHDLLQTETIEVKVDVNVLPQPEVFVYGRFQTFSVFLVRTEISEGIRQIVKAARRETDSADGTTVVKKPSFLRQIPDWLQHVSVQGADFNIELAGVDQGVSKYARGFALQLESWSTEYKAHREDVYVPVPRRRSLSRSFSRERNDRSSTPEAPRKKQSLPTDGRRLALHIQGLEGHIIDAVEDSPADPFITLPKFEVAFSTSSDLQGPLFHINSHAKSLQLKYSLYKHFSIGVAVLTFRRMFLVPGAHPADEERKKHQPSSTVKTRDHSQYDQILMSEVTTIDFKANLIQVKADLPSDPPMMIQIFGADCGRHRWATPFARLKVVRLLAGTPNMKQVWSRIVSVKNLRFDLREIKTKVGTKTEIAKSFDLTTDVIRIGVPHGMVLHSIFDNIVNTVKTCEQLHHHFSTGTLEYILEKHPEGPKKVPRISLRSQLLLFEIEDSGFEWKLGTIYRAGLVEQQQRLAREEAFRLKVKHTESNQRQRRGSSRVRTASAQPPPSRRRSISRPATSHHRRSKSAHSIHTLREEDEESPEKRRGRGRDRKIRYDTEGKADMSGASTRTVEKAHAKLQEFNAQSWKKRIDRALGSQSHALKELRGLLWGMNDLPDESDQAENVMAIPQRPALMAAIISDVGVIIDKPSFALDQYPQFLHDIGKGMPMDMKYGLLLPMNLKVTLGEARVMLRDYPLPLLHIPAIRLGQSPRLASMSLSTDFVVAEEFQGPESERHINVVVVPKDKFGKDDTDKNFSVDVRRTISAVKTYSDMKIDINTSSPTRITWGTSYQPAIQDMMQVIENFTKPPMDPSERVGFWDKIRLSFHSRLDVNWKGDGDVHLCLKGSRDPYVVTGLGAGFVMVWRNKVRWRIAQDDDPRKFMTVDSGDYVMAIPDYNYYARQSLEVENESSSGSSSVNSSKATAAFKKVVMKLSGNVQWMAGLTFEREVEGDKRSFNFCPHYKVKLRHPDHAKAPPGETYDAFKTFRSHWIHGSIAISAPQDRDWNVANLQPSKNYNSVHLTPRFFTHFYDWWSLFSGVMSLPVRQGPLWGSMEKSSKKFGRHLGTIKYNLLFSPLFISHIYKHKDAEDYQNDVVSATGLKMKLDSFMLDLHQRRETFEIPATSEKKAKRTTAMKINQCQLDFISADIRAISASIKGTSTAELDRADEATLASYQTSNITNVDMSKFTIPDNDLTWIDMDDFVELDWILPAETNPATKILPLGFAPRFTYFRQTDHGDSVSGDTTRSSIFGDEPTHYCVMSKRNDPRRVQADLIESRIHRIEEQMANNERAVGEQEVKVVRNHDNDEHLSERLRALKNHTEALQKKHEFLCKLLNVLVQKLQQEDPSMGEHIETDDLPDRDPEKDGESKEDSTPLADYTSDFNNRFVVHNAQIKWNNSLRNIILRYIHQVSQRRGFVYYMSRRAVKFILDILDEQKKSGPQAPEDRTNSTVSNDTSFLPMTPNQEDEMEVQDRIDQLLNDGRQFVNADDPEKQECTETAANEGAGEGISTEYTPQNTYHFRLIAPQIQLQSEKNPKSVMLVAAKGMQLKVVQIMDKERVLDEISGLVQTRFSAAMDSMQVFVASTKTFSTEYLHMYSGNRYGGKVGEYWPPWVPLEVMFEFQVNPYGFSRVVHRTSASLRYDKYNNLRLKYNDDVSGGDGSKTQNPDASDTRMDHVYIEFPHFRAICDSNQYFAMYIIVLDLLLYSEPLEKTRSERLEKIMLASDFSDLTGAPEMVEMLQSRIRQLEDIKMHFQVNEKFLDRQGWKDRIALDADLASCEDELFFMMKAITTSQRRNEDRGQDESPGLLRWLISSKEIAWHLIRGENESLLEFQIKDGLFDRTDNNDGSNYNCIEIGRINGFNLLPNAVYPEIIAPYIDPARGFHKQKDMKMLRVQWLMLEAIAGIPVVDYFEVNVMPLRVQLEREIAKRLFEYLFPGVGGNAFEGGGFSPFMVRNMAVPKDDEEDSDEKKETKKALPLDESTSSAVHQGVGTGAGELEHRLQPTLKLPEGKVPLKGKNKGLGISQQTSSSHSLHWNPFGHSDKSSSNVAKKQIGNTVSNVSLVSRTPSQRSSETNSLAESELSKKKPAKKGKSDKDDKQASDDLSLMLSRASNYMTLSFFKVPSMVLCLSYKGQGRRNLEDVHDLVFRMPTLEYRNKTWSNLDLALQMKKDLIKALISHAGAIVGNKFHNHRPARQAATSKLREIANLSTMHIHSHNDDRGSEASTPSHMTTSSIVEEDDEAETEHDTPARPSFTSGRPSVFEDHSPASLFPTRTKSITPSLALSQESEGPIFNRRPQTGYSNISRIYTNGSSSLAPSRKSEESRVRSTSIGSSDHKKGGLFGRLRPGTSASNQSGDAGRNGSLGSDGQDDEGFKTYTLLSTLMMATSKARLTSLPTEILSIIFSDESVGSSRGPTLSLTDLGAVRLSCKALQSPATAIFARRYFQNPSVMIWKESLETLLDICRHPVFGPCVRKIEFLEGDYRSDPALSSADSFYDQDTATELVSRQRNFEKAGAHVKLLAETFKALEVHGTPLEVCVHDHFRPCKEPINMERIVTRHHLECYDMEDRHEGASVIKLVLKASARSGCKINRLTADIMSFPHLTPTRVAMPGSAESGEFEVFEELEEITINAIGPPGSDNREEFVRSSGAHSGNSQAFEKNCRKAPDFLEGSLMTAIREGGLDG</sequence>
<comment type="caution">
    <text evidence="6">The sequence shown here is derived from an EMBL/GenBank/DDBJ whole genome shotgun (WGS) entry which is preliminary data.</text>
</comment>
<dbReference type="Pfam" id="PF10344">
    <property type="entry name" value="Hobbit"/>
    <property type="match status" value="2"/>
</dbReference>
<keyword evidence="2" id="KW-0472">Membrane</keyword>
<feature type="compositionally biased region" description="Basic and acidic residues" evidence="1">
    <location>
        <begin position="702"/>
        <end position="717"/>
    </location>
</feature>
<feature type="compositionally biased region" description="Basic and acidic residues" evidence="1">
    <location>
        <begin position="1901"/>
        <end position="1925"/>
    </location>
</feature>
<dbReference type="InterPro" id="IPR019441">
    <property type="entry name" value="FMP27/BLTP2/Hobbit_GFWDK_RBG"/>
</dbReference>
<name>A0A4S9BCF2_AURPU</name>
<feature type="transmembrane region" description="Helical" evidence="2">
    <location>
        <begin position="6"/>
        <end position="27"/>
    </location>
</feature>
<feature type="compositionally biased region" description="Polar residues" evidence="1">
    <location>
        <begin position="2825"/>
        <end position="2841"/>
    </location>
</feature>
<dbReference type="InterPro" id="IPR019415">
    <property type="entry name" value="FMP27_SW_RBG"/>
</dbReference>
<dbReference type="PANTHER" id="PTHR15678:SF6">
    <property type="entry name" value="BRIDGE-LIKE LIPID TRANSFER PROTEIN FAMILY MEMBER 2"/>
    <property type="match status" value="1"/>
</dbReference>
<feature type="domain" description="FMP27/BLTP2/Hobbit GFWDK motif-containing RBG unit" evidence="3">
    <location>
        <begin position="1247"/>
        <end position="1406"/>
    </location>
</feature>
<dbReference type="SMART" id="SM01214">
    <property type="entry name" value="Fmp27_GFWDK"/>
    <property type="match status" value="1"/>
</dbReference>
<dbReference type="SMART" id="SM01215">
    <property type="entry name" value="Fmp27_SW"/>
    <property type="match status" value="1"/>
</dbReference>
<feature type="compositionally biased region" description="Polar residues" evidence="1">
    <location>
        <begin position="2576"/>
        <end position="2586"/>
    </location>
</feature>
<evidence type="ECO:0000256" key="2">
    <source>
        <dbReference type="SAM" id="Phobius"/>
    </source>
</evidence>
<evidence type="ECO:0008006" key="8">
    <source>
        <dbReference type="Google" id="ProtNLM"/>
    </source>
</evidence>
<feature type="compositionally biased region" description="Polar residues" evidence="1">
    <location>
        <begin position="2001"/>
        <end position="2016"/>
    </location>
</feature>
<feature type="region of interest" description="Disordered" evidence="1">
    <location>
        <begin position="1898"/>
        <end position="1930"/>
    </location>
</feature>
<feature type="compositionally biased region" description="Polar residues" evidence="1">
    <location>
        <begin position="2597"/>
        <end position="2630"/>
    </location>
</feature>
<feature type="compositionally biased region" description="Basic and acidic residues" evidence="1">
    <location>
        <begin position="2644"/>
        <end position="2654"/>
    </location>
</feature>